<dbReference type="Proteomes" id="UP000029640">
    <property type="component" value="Unassembled WGS sequence"/>
</dbReference>
<reference evidence="4 5" key="1">
    <citation type="journal article" date="2014" name="Genome Announc.">
        <title>Genome Sequence of Gammaproteobacterial Pseudohaliea rubra Type Strain DSM 19751, Isolated from Coastal Seawater of the Mediterranean Sea.</title>
        <authorList>
            <person name="Spring S."/>
            <person name="Fiebig A."/>
            <person name="Riedel T."/>
            <person name="Goker M."/>
            <person name="Klenk H.P."/>
        </authorList>
    </citation>
    <scope>NUCLEOTIDE SEQUENCE [LARGE SCALE GENOMIC DNA]</scope>
    <source>
        <strain evidence="4 5">DSM 19751</strain>
    </source>
</reference>
<sequence length="105" mass="11137">MADLLRQQTQRGSDFRARIGGEEFAVIETTGTAPAGFLADKLRRAVEEARIPHAASPFGYVTISLGVAECGAIDCASAAELVSRADQALYRAKEEGRNRAEAVAA</sequence>
<dbReference type="GO" id="GO:0052621">
    <property type="term" value="F:diguanylate cyclase activity"/>
    <property type="evidence" value="ECO:0007669"/>
    <property type="project" value="UniProtKB-EC"/>
</dbReference>
<dbReference type="NCBIfam" id="TIGR00254">
    <property type="entry name" value="GGDEF"/>
    <property type="match status" value="1"/>
</dbReference>
<dbReference type="STRING" id="1265313.HRUBRA_00758"/>
<organism evidence="4 5">
    <name type="scientific">Pseudohaliea rubra DSM 19751</name>
    <dbReference type="NCBI Taxonomy" id="1265313"/>
    <lineage>
        <taxon>Bacteria</taxon>
        <taxon>Pseudomonadati</taxon>
        <taxon>Pseudomonadota</taxon>
        <taxon>Gammaproteobacteria</taxon>
        <taxon>Cellvibrionales</taxon>
        <taxon>Halieaceae</taxon>
        <taxon>Pseudohaliea</taxon>
    </lineage>
</organism>
<dbReference type="SUPFAM" id="SSF55073">
    <property type="entry name" value="Nucleotide cyclase"/>
    <property type="match status" value="1"/>
</dbReference>
<dbReference type="PANTHER" id="PTHR45138">
    <property type="entry name" value="REGULATORY COMPONENTS OF SENSORY TRANSDUCTION SYSTEM"/>
    <property type="match status" value="1"/>
</dbReference>
<accession>A0A095X175</accession>
<dbReference type="Pfam" id="PF00990">
    <property type="entry name" value="GGDEF"/>
    <property type="match status" value="1"/>
</dbReference>
<evidence type="ECO:0000259" key="3">
    <source>
        <dbReference type="PROSITE" id="PS50887"/>
    </source>
</evidence>
<keyword evidence="5" id="KW-1185">Reference proteome</keyword>
<dbReference type="InterPro" id="IPR050469">
    <property type="entry name" value="Diguanylate_Cyclase"/>
</dbReference>
<feature type="domain" description="GGDEF" evidence="3">
    <location>
        <begin position="1"/>
        <end position="105"/>
    </location>
</feature>
<dbReference type="EMBL" id="AUVB01000023">
    <property type="protein sequence ID" value="KGE04599.1"/>
    <property type="molecule type" value="Genomic_DNA"/>
</dbReference>
<dbReference type="PROSITE" id="PS50887">
    <property type="entry name" value="GGDEF"/>
    <property type="match status" value="1"/>
</dbReference>
<evidence type="ECO:0000313" key="5">
    <source>
        <dbReference type="Proteomes" id="UP000029640"/>
    </source>
</evidence>
<proteinExistence type="predicted"/>
<comment type="caution">
    <text evidence="4">The sequence shown here is derived from an EMBL/GenBank/DDBJ whole genome shotgun (WGS) entry which is preliminary data.</text>
</comment>
<dbReference type="GO" id="GO:0005886">
    <property type="term" value="C:plasma membrane"/>
    <property type="evidence" value="ECO:0007669"/>
    <property type="project" value="TreeGrafter"/>
</dbReference>
<dbReference type="PANTHER" id="PTHR45138:SF9">
    <property type="entry name" value="DIGUANYLATE CYCLASE DGCM-RELATED"/>
    <property type="match status" value="1"/>
</dbReference>
<dbReference type="InterPro" id="IPR043128">
    <property type="entry name" value="Rev_trsase/Diguanyl_cyclase"/>
</dbReference>
<gene>
    <name evidence="4" type="ORF">HRUBRA_00758</name>
</gene>
<evidence type="ECO:0000256" key="2">
    <source>
        <dbReference type="ARBA" id="ARBA00034247"/>
    </source>
</evidence>
<dbReference type="SMART" id="SM00267">
    <property type="entry name" value="GGDEF"/>
    <property type="match status" value="1"/>
</dbReference>
<comment type="catalytic activity">
    <reaction evidence="2">
        <text>2 GTP = 3',3'-c-di-GMP + 2 diphosphate</text>
        <dbReference type="Rhea" id="RHEA:24898"/>
        <dbReference type="ChEBI" id="CHEBI:33019"/>
        <dbReference type="ChEBI" id="CHEBI:37565"/>
        <dbReference type="ChEBI" id="CHEBI:58805"/>
        <dbReference type="EC" id="2.7.7.65"/>
    </reaction>
</comment>
<dbReference type="CDD" id="cd01949">
    <property type="entry name" value="GGDEF"/>
    <property type="match status" value="1"/>
</dbReference>
<dbReference type="HOGENOM" id="CLU_000445_11_16_6"/>
<dbReference type="InterPro" id="IPR029787">
    <property type="entry name" value="Nucleotide_cyclase"/>
</dbReference>
<dbReference type="eggNOG" id="COG3706">
    <property type="taxonomic scope" value="Bacteria"/>
</dbReference>
<protein>
    <recommendedName>
        <fullName evidence="1">diguanylate cyclase</fullName>
        <ecNumber evidence="1">2.7.7.65</ecNumber>
    </recommendedName>
</protein>
<evidence type="ECO:0000313" key="4">
    <source>
        <dbReference type="EMBL" id="KGE04599.1"/>
    </source>
</evidence>
<dbReference type="Gene3D" id="3.30.70.270">
    <property type="match status" value="1"/>
</dbReference>
<dbReference type="EC" id="2.7.7.65" evidence="1"/>
<dbReference type="AlphaFoldDB" id="A0A095X175"/>
<evidence type="ECO:0000256" key="1">
    <source>
        <dbReference type="ARBA" id="ARBA00012528"/>
    </source>
</evidence>
<name>A0A095X175_9GAMM</name>
<dbReference type="GO" id="GO:0043709">
    <property type="term" value="P:cell adhesion involved in single-species biofilm formation"/>
    <property type="evidence" value="ECO:0007669"/>
    <property type="project" value="TreeGrafter"/>
</dbReference>
<dbReference type="GO" id="GO:1902201">
    <property type="term" value="P:negative regulation of bacterial-type flagellum-dependent cell motility"/>
    <property type="evidence" value="ECO:0007669"/>
    <property type="project" value="TreeGrafter"/>
</dbReference>
<dbReference type="InterPro" id="IPR000160">
    <property type="entry name" value="GGDEF_dom"/>
</dbReference>